<dbReference type="EMBL" id="NEWK01000001">
    <property type="protein sequence ID" value="OXB89091.1"/>
    <property type="molecule type" value="Genomic_DNA"/>
</dbReference>
<evidence type="ECO:0000313" key="1">
    <source>
        <dbReference type="EMBL" id="OXB89091.1"/>
    </source>
</evidence>
<accession>A0A226Q9K6</accession>
<gene>
    <name evidence="1" type="ORF">B9L19_03100</name>
</gene>
<dbReference type="KEGG" id="gtm:GT3921_04235"/>
<dbReference type="AlphaFoldDB" id="A0A226Q9K6"/>
<evidence type="ECO:0000313" key="2">
    <source>
        <dbReference type="Proteomes" id="UP000198378"/>
    </source>
</evidence>
<sequence length="68" mass="7524">MCRHGKKADSNLEISLFPSLPFRPVNAGWDGRTGNIGVRDVSALEKTCRWFGRLALAEKTLSRQPPLG</sequence>
<comment type="caution">
    <text evidence="1">The sequence shown here is derived from an EMBL/GenBank/DDBJ whole genome shotgun (WGS) entry which is preliminary data.</text>
</comment>
<keyword evidence="2" id="KW-1185">Reference proteome</keyword>
<organism evidence="1 2">
    <name type="scientific">Geobacillus thermocatenulatus</name>
    <dbReference type="NCBI Taxonomy" id="33938"/>
    <lineage>
        <taxon>Bacteria</taxon>
        <taxon>Bacillati</taxon>
        <taxon>Bacillota</taxon>
        <taxon>Bacilli</taxon>
        <taxon>Bacillales</taxon>
        <taxon>Anoxybacillaceae</taxon>
        <taxon>Geobacillus</taxon>
        <taxon>Geobacillus thermoleovorans group</taxon>
    </lineage>
</organism>
<name>A0A226Q9K6_9BACL</name>
<dbReference type="Proteomes" id="UP000198378">
    <property type="component" value="Unassembled WGS sequence"/>
</dbReference>
<proteinExistence type="predicted"/>
<protein>
    <submittedName>
        <fullName evidence="1">Uncharacterized protein</fullName>
    </submittedName>
</protein>
<reference evidence="1 2" key="1">
    <citation type="submission" date="2017-05" db="EMBL/GenBank/DDBJ databases">
        <title>The genome sequence of Geobacillus thermocatenulatus DSM 730.</title>
        <authorList>
            <person name="Ramaloko W.T."/>
            <person name="Koen N."/>
            <person name="Polliack S."/>
            <person name="Aliyu H."/>
            <person name="Lebre P."/>
            <person name="Mohr T."/>
            <person name="Oswald F."/>
            <person name="Zwick M."/>
            <person name="Neumann A."/>
            <person name="Syldatk C."/>
            <person name="Cowan D."/>
            <person name="De Maayer P."/>
        </authorList>
    </citation>
    <scope>NUCLEOTIDE SEQUENCE [LARGE SCALE GENOMIC DNA]</scope>
    <source>
        <strain evidence="1 2">BGSC 93A1</strain>
    </source>
</reference>